<dbReference type="Gene3D" id="3.50.50.60">
    <property type="entry name" value="FAD/NAD(P)-binding domain"/>
    <property type="match status" value="3"/>
</dbReference>
<dbReference type="Proteomes" id="UP000595662">
    <property type="component" value="Chromosome 1"/>
</dbReference>
<evidence type="ECO:0000259" key="7">
    <source>
        <dbReference type="PROSITE" id="PS00624"/>
    </source>
</evidence>
<feature type="domain" description="Glucose-methanol-choline oxidoreductase N-terminal" evidence="7">
    <location>
        <begin position="246"/>
        <end position="260"/>
    </location>
</feature>
<evidence type="ECO:0000256" key="6">
    <source>
        <dbReference type="PIRSR" id="PIRSR000137-2"/>
    </source>
</evidence>
<dbReference type="Pfam" id="PF00732">
    <property type="entry name" value="GMC_oxred_N"/>
    <property type="match status" value="1"/>
</dbReference>
<dbReference type="EMBL" id="CP060774">
    <property type="protein sequence ID" value="QQK40170.1"/>
    <property type="molecule type" value="Genomic_DNA"/>
</dbReference>
<proteinExistence type="inferred from homology"/>
<accession>A0A7T6XFG5</accession>
<dbReference type="PIRSF" id="PIRSF000137">
    <property type="entry name" value="Alcohol_oxidase"/>
    <property type="match status" value="1"/>
</dbReference>
<sequence>MGNETLQQFAALDLDYLIVGGGTAGLAVAARLTSDPEFCVGVIEAGPSVLNIDDNGAINVPGRYGETIGSKYDWKFKTTPQPELGNEGWGWEDLLPFFRRSENFHPPSAAHQKHYQSSYDPQIYGTKGPLHTSHTKQYGPTHQYWHETLNSLGVRSTRDSLAGDNTGVWNLICTIDPDTQERSYSASAYYQPIATRPNLHILTGATALEILFESEDDEWYATGARVRWNGQEANIKACEETIVCAGSVQSPQLLELSGIGNQVVLEAAGIETKVHSPNVGENLQEHMMTATIFEIPATIPTRDDILQDPIQREAADRAYYASQTGPWTVMPCSVAYCPLSKILSPAECDELHTQAKEIARKTGRTRDALLASQFDSGQARGQIEYLFDLGPGEIDKKVMAKALRWGDRICQTEPLAKLVHGRVFPPSNNGADSEEKVYEEFVSNYTVTDWHPVGTCAMGKADGTNAGVVNDMLQVHGVHALRVVDASIMPLQAAELIIDDYFARMGPL</sequence>
<dbReference type="GO" id="GO:0016614">
    <property type="term" value="F:oxidoreductase activity, acting on CH-OH group of donors"/>
    <property type="evidence" value="ECO:0007669"/>
    <property type="project" value="InterPro"/>
</dbReference>
<reference evidence="8 9" key="1">
    <citation type="submission" date="2020-08" db="EMBL/GenBank/DDBJ databases">
        <title>The completed genome sequence of the pathogenic ascomycete fungus Penicillium digitatum.</title>
        <authorList>
            <person name="Wang M."/>
        </authorList>
    </citation>
    <scope>NUCLEOTIDE SEQUENCE [LARGE SCALE GENOMIC DNA]</scope>
    <source>
        <strain evidence="8 9">PdW03</strain>
    </source>
</reference>
<evidence type="ECO:0000256" key="3">
    <source>
        <dbReference type="ARBA" id="ARBA00010790"/>
    </source>
</evidence>
<keyword evidence="4" id="KW-0963">Cytoplasm</keyword>
<dbReference type="InterPro" id="IPR036188">
    <property type="entry name" value="FAD/NAD-bd_sf"/>
</dbReference>
<evidence type="ECO:0000313" key="8">
    <source>
        <dbReference type="EMBL" id="QQK40170.1"/>
    </source>
</evidence>
<keyword evidence="6" id="KW-0285">Flavoprotein</keyword>
<dbReference type="GeneID" id="26236766"/>
<evidence type="ECO:0000256" key="1">
    <source>
        <dbReference type="ARBA" id="ARBA00004191"/>
    </source>
</evidence>
<dbReference type="PANTHER" id="PTHR11552:SF210">
    <property type="entry name" value="GLUCOSE-METHANOL-CHOLINE OXIDOREDUCTASE N-TERMINAL DOMAIN-CONTAINING PROTEIN-RELATED"/>
    <property type="match status" value="1"/>
</dbReference>
<dbReference type="AlphaFoldDB" id="A0A7T6XFG5"/>
<evidence type="ECO:0000256" key="4">
    <source>
        <dbReference type="ARBA" id="ARBA00022490"/>
    </source>
</evidence>
<evidence type="ECO:0000256" key="2">
    <source>
        <dbReference type="ARBA" id="ARBA00004496"/>
    </source>
</evidence>
<comment type="similarity">
    <text evidence="3">Belongs to the GMC oxidoreductase family.</text>
</comment>
<dbReference type="InterPro" id="IPR007867">
    <property type="entry name" value="GMC_OxRtase_C"/>
</dbReference>
<dbReference type="InterPro" id="IPR000172">
    <property type="entry name" value="GMC_OxRdtase_N"/>
</dbReference>
<dbReference type="Gene3D" id="3.30.560.10">
    <property type="entry name" value="Glucose Oxidase, domain 3"/>
    <property type="match status" value="3"/>
</dbReference>
<dbReference type="VEuPathDB" id="FungiDB:PDIP_84520"/>
<evidence type="ECO:0000256" key="5">
    <source>
        <dbReference type="ARBA" id="ARBA00022512"/>
    </source>
</evidence>
<keyword evidence="5" id="KW-0134">Cell wall</keyword>
<protein>
    <submittedName>
        <fullName evidence="8">Glucose-methanol-choline oxidoreductase</fullName>
    </submittedName>
</protein>
<keyword evidence="6" id="KW-0274">FAD</keyword>
<dbReference type="RefSeq" id="XP_065955763.1">
    <property type="nucleotide sequence ID" value="XM_066100363.1"/>
</dbReference>
<dbReference type="PROSITE" id="PS00624">
    <property type="entry name" value="GMC_OXRED_2"/>
    <property type="match status" value="1"/>
</dbReference>
<name>A0A7T6XFG5_PENDI</name>
<comment type="cofactor">
    <cofactor evidence="6">
        <name>FAD</name>
        <dbReference type="ChEBI" id="CHEBI:57692"/>
    </cofactor>
</comment>
<gene>
    <name evidence="8" type="ORF">Pdw03_3024</name>
</gene>
<feature type="binding site" evidence="6">
    <location>
        <begin position="450"/>
        <end position="451"/>
    </location>
    <ligand>
        <name>FAD</name>
        <dbReference type="ChEBI" id="CHEBI:57692"/>
    </ligand>
</feature>
<dbReference type="SUPFAM" id="SSF51905">
    <property type="entry name" value="FAD/NAD(P)-binding domain"/>
    <property type="match status" value="1"/>
</dbReference>
<dbReference type="PANTHER" id="PTHR11552">
    <property type="entry name" value="GLUCOSE-METHANOL-CHOLINE GMC OXIDOREDUCTASE"/>
    <property type="match status" value="1"/>
</dbReference>
<dbReference type="GO" id="GO:0005737">
    <property type="term" value="C:cytoplasm"/>
    <property type="evidence" value="ECO:0007669"/>
    <property type="project" value="UniProtKB-SubCell"/>
</dbReference>
<keyword evidence="5" id="KW-0964">Secreted</keyword>
<organism evidence="8 9">
    <name type="scientific">Penicillium digitatum</name>
    <name type="common">Green mold</name>
    <dbReference type="NCBI Taxonomy" id="36651"/>
    <lineage>
        <taxon>Eukaryota</taxon>
        <taxon>Fungi</taxon>
        <taxon>Dikarya</taxon>
        <taxon>Ascomycota</taxon>
        <taxon>Pezizomycotina</taxon>
        <taxon>Eurotiomycetes</taxon>
        <taxon>Eurotiomycetidae</taxon>
        <taxon>Eurotiales</taxon>
        <taxon>Aspergillaceae</taxon>
        <taxon>Penicillium</taxon>
    </lineage>
</organism>
<evidence type="ECO:0000313" key="9">
    <source>
        <dbReference type="Proteomes" id="UP000595662"/>
    </source>
</evidence>
<dbReference type="Pfam" id="PF05199">
    <property type="entry name" value="GMC_oxred_C"/>
    <property type="match status" value="1"/>
</dbReference>
<dbReference type="SUPFAM" id="SSF54373">
    <property type="entry name" value="FAD-linked reductases, C-terminal domain"/>
    <property type="match status" value="1"/>
</dbReference>
<dbReference type="GO" id="GO:0050660">
    <property type="term" value="F:flavin adenine dinucleotide binding"/>
    <property type="evidence" value="ECO:0007669"/>
    <property type="project" value="InterPro"/>
</dbReference>
<comment type="subcellular location">
    <subcellularLocation>
        <location evidence="2">Cytoplasm</location>
    </subcellularLocation>
    <subcellularLocation>
        <location evidence="1">Secreted</location>
        <location evidence="1">Cell wall</location>
    </subcellularLocation>
</comment>
<dbReference type="InterPro" id="IPR012132">
    <property type="entry name" value="GMC_OxRdtase"/>
</dbReference>